<accession>A0ACB5R6K6</accession>
<evidence type="ECO:0000313" key="1">
    <source>
        <dbReference type="EMBL" id="GKX64807.1"/>
    </source>
</evidence>
<comment type="caution">
    <text evidence="1">The sequence shown here is derived from an EMBL/GenBank/DDBJ whole genome shotgun (WGS) entry which is preliminary data.</text>
</comment>
<keyword evidence="2" id="KW-1185">Reference proteome</keyword>
<name>A0ACB5R6K6_9CLOT</name>
<dbReference type="Proteomes" id="UP001058074">
    <property type="component" value="Unassembled WGS sequence"/>
</dbReference>
<evidence type="ECO:0000313" key="2">
    <source>
        <dbReference type="Proteomes" id="UP001058074"/>
    </source>
</evidence>
<proteinExistence type="predicted"/>
<gene>
    <name evidence="1" type="ORF">rsdtw13_00650</name>
</gene>
<reference evidence="1" key="1">
    <citation type="journal article" date="2025" name="Int. J. Syst. Evol. Microbiol.">
        <title>Inconstantimicrobium mannanitabidum sp. nov., a novel member of the family Clostridiaceae isolated from anoxic soil under the treatment of reductive soil disinfestation.</title>
        <authorList>
            <person name="Ueki A."/>
            <person name="Tonouchi A."/>
            <person name="Honma S."/>
            <person name="Kaku N."/>
            <person name="Ueki K."/>
        </authorList>
    </citation>
    <scope>NUCLEOTIDE SEQUENCE</scope>
    <source>
        <strain evidence="1">TW13</strain>
    </source>
</reference>
<protein>
    <submittedName>
        <fullName evidence="1">Chloride ion channel protein</fullName>
    </submittedName>
</protein>
<organism evidence="1 2">
    <name type="scientific">Inconstantimicrobium mannanitabidum</name>
    <dbReference type="NCBI Taxonomy" id="1604901"/>
    <lineage>
        <taxon>Bacteria</taxon>
        <taxon>Bacillati</taxon>
        <taxon>Bacillota</taxon>
        <taxon>Clostridia</taxon>
        <taxon>Eubacteriales</taxon>
        <taxon>Clostridiaceae</taxon>
        <taxon>Inconstantimicrobium</taxon>
    </lineage>
</organism>
<sequence length="528" mass="57870">MNQKRKNTYDTLIFLNNFQVRLLLEAIIVGFFAGLVTVAYRLILQYAESYSKKLYLFISGSVVKILIWAIIAAVLAYIVGIMVKRNPMISGSGIPQVEGELSGYFEMDWLRTVLGKFIGGVISIGTGLSLGREGPSVQLGACVGKGVSRVFKRIKVEEKLLMTSGASAGLAAAFNAPFAGTMFALEEVHKSFSPSVLLAAMSSAVVSDFVSKEVFGLKPVFTFGRVQAVPLQYYGLIILLGIILGLAGVFYNKILLLSQKLYANQKWLKPEFRMIIPFLCAVALGLTLPEVLGGGHSLIESMIDVSYTLKMIVIILIVKFIFSMISFGSGAPGGIFFPLLVIGALIGAIYVSILTNFLGFDPAYVNNFIIFGMVGYFTAIVRAPITGIILILEMTGSFTHMLSLTIVSITAYIVANLMNSEPVYESLLTSFLRKKNLVPKELKRASIHKVLIEMPVCYGSKLEGKYVKDFNWSKESLIVAITRGNKEITPKGDTVIKAGDYVLVLVPEDKETESRQILYNLTKENLDI</sequence>
<dbReference type="EMBL" id="BROD01000001">
    <property type="protein sequence ID" value="GKX64807.1"/>
    <property type="molecule type" value="Genomic_DNA"/>
</dbReference>